<evidence type="ECO:0000313" key="2">
    <source>
        <dbReference type="EMBL" id="QID87440.1"/>
    </source>
</evidence>
<dbReference type="GO" id="GO:0016579">
    <property type="term" value="P:protein deubiquitination"/>
    <property type="evidence" value="ECO:0007669"/>
    <property type="project" value="InterPro"/>
</dbReference>
<dbReference type="PANTHER" id="PTHR24006">
    <property type="entry name" value="UBIQUITIN CARBOXYL-TERMINAL HYDROLASE"/>
    <property type="match status" value="1"/>
</dbReference>
<reference evidence="2 3" key="1">
    <citation type="journal article" date="2019" name="BMC Genomics">
        <title>Chromosome level assembly and comparative genome analysis confirm lager-brewing yeasts originated from a single hybridization.</title>
        <authorList>
            <person name="Salazar A.N."/>
            <person name="Gorter de Vries A.R."/>
            <person name="van den Broek M."/>
            <person name="Brouwers N."/>
            <person name="de la Torre Cortes P."/>
            <person name="Kuijpers N.G.A."/>
            <person name="Daran J.G."/>
            <person name="Abeel T."/>
        </authorList>
    </citation>
    <scope>NUCLEOTIDE SEQUENCE [LARGE SCALE GENOMIC DNA]</scope>
    <source>
        <strain evidence="2 3">CBS 1483</strain>
    </source>
</reference>
<dbReference type="InterPro" id="IPR050164">
    <property type="entry name" value="Peptidase_C19"/>
</dbReference>
<dbReference type="Gene3D" id="3.90.70.10">
    <property type="entry name" value="Cysteine proteinases"/>
    <property type="match status" value="1"/>
</dbReference>
<dbReference type="GO" id="GO:0005829">
    <property type="term" value="C:cytosol"/>
    <property type="evidence" value="ECO:0007669"/>
    <property type="project" value="TreeGrafter"/>
</dbReference>
<dbReference type="PROSITE" id="PS50235">
    <property type="entry name" value="USP_3"/>
    <property type="match status" value="1"/>
</dbReference>
<keyword evidence="2" id="KW-0378">Hydrolase</keyword>
<dbReference type="InterPro" id="IPR028889">
    <property type="entry name" value="USP"/>
</dbReference>
<proteinExistence type="predicted"/>
<dbReference type="GO" id="GO:0004843">
    <property type="term" value="F:cysteine-type deubiquitinase activity"/>
    <property type="evidence" value="ECO:0007669"/>
    <property type="project" value="InterPro"/>
</dbReference>
<dbReference type="OrthoDB" id="289038at2759"/>
<feature type="domain" description="USP" evidence="1">
    <location>
        <begin position="1"/>
        <end position="130"/>
    </location>
</feature>
<dbReference type="Pfam" id="PF00443">
    <property type="entry name" value="UCH"/>
    <property type="match status" value="1"/>
</dbReference>
<keyword evidence="2" id="KW-0645">Protease</keyword>
<accession>A0A6C1EF69</accession>
<dbReference type="GO" id="GO:0005634">
    <property type="term" value="C:nucleus"/>
    <property type="evidence" value="ECO:0007669"/>
    <property type="project" value="TreeGrafter"/>
</dbReference>
<organism evidence="2 3">
    <name type="scientific">Saccharomyces pastorianus</name>
    <name type="common">Lager yeast</name>
    <name type="synonym">Saccharomyces cerevisiae x Saccharomyces eubayanus</name>
    <dbReference type="NCBI Taxonomy" id="27292"/>
    <lineage>
        <taxon>Eukaryota</taxon>
        <taxon>Fungi</taxon>
        <taxon>Dikarya</taxon>
        <taxon>Ascomycota</taxon>
        <taxon>Saccharomycotina</taxon>
        <taxon>Saccharomycetes</taxon>
        <taxon>Saccharomycetales</taxon>
        <taxon>Saccharomycetaceae</taxon>
        <taxon>Saccharomyces</taxon>
    </lineage>
</organism>
<dbReference type="EMBL" id="CP049010">
    <property type="protein sequence ID" value="QID87440.1"/>
    <property type="molecule type" value="Genomic_DNA"/>
</dbReference>
<dbReference type="GO" id="GO:0031647">
    <property type="term" value="P:regulation of protein stability"/>
    <property type="evidence" value="ECO:0007669"/>
    <property type="project" value="TreeGrafter"/>
</dbReference>
<sequence length="130" mass="15801">MLLKTMVCKMLKRCYIRIISASLHLQLKRFEYDFNYDQMVKVNDKYEFPETIDLSPFVDKDVLKKTLDSENKDKNPYVYNLHGVLVHSGDISTGHYYTLIKPGVEDQWYRFDDERVWRSQRNKFSRKFWM</sequence>
<dbReference type="SUPFAM" id="SSF54001">
    <property type="entry name" value="Cysteine proteinases"/>
    <property type="match status" value="1"/>
</dbReference>
<dbReference type="GO" id="GO:0006508">
    <property type="term" value="P:proteolysis"/>
    <property type="evidence" value="ECO:0007669"/>
    <property type="project" value="UniProtKB-KW"/>
</dbReference>
<dbReference type="Proteomes" id="UP000501346">
    <property type="component" value="Chromosome SeXIII-ScXIII"/>
</dbReference>
<evidence type="ECO:0000259" key="1">
    <source>
        <dbReference type="PROSITE" id="PS50235"/>
    </source>
</evidence>
<dbReference type="InterPro" id="IPR001394">
    <property type="entry name" value="Peptidase_C19_UCH"/>
</dbReference>
<dbReference type="PROSITE" id="PS00973">
    <property type="entry name" value="USP_2"/>
    <property type="match status" value="1"/>
</dbReference>
<name>A0A6C1EF69_SACPS</name>
<dbReference type="AlphaFoldDB" id="A0A6C1EF69"/>
<protein>
    <submittedName>
        <fullName evidence="2">Ubiquitin-specific protease ubp15</fullName>
    </submittedName>
</protein>
<gene>
    <name evidence="2" type="primary">UBP15_4</name>
    <name evidence="2" type="ORF">GRS66_010117</name>
</gene>
<dbReference type="InterPro" id="IPR038765">
    <property type="entry name" value="Papain-like_cys_pep_sf"/>
</dbReference>
<dbReference type="PANTHER" id="PTHR24006:SF644">
    <property type="entry name" value="UBIQUITIN CARBOXYL-TERMINAL HYDROLASE 7"/>
    <property type="match status" value="1"/>
</dbReference>
<keyword evidence="3" id="KW-1185">Reference proteome</keyword>
<evidence type="ECO:0000313" key="3">
    <source>
        <dbReference type="Proteomes" id="UP000501346"/>
    </source>
</evidence>
<dbReference type="InterPro" id="IPR018200">
    <property type="entry name" value="USP_CS"/>
</dbReference>